<protein>
    <submittedName>
        <fullName evidence="2">Uncharacterized protein</fullName>
    </submittedName>
</protein>
<accession>A0A168JHN6</accession>
<keyword evidence="3" id="KW-1185">Reference proteome</keyword>
<dbReference type="EMBL" id="AMYB01000006">
    <property type="protein sequence ID" value="OAD01206.1"/>
    <property type="molecule type" value="Genomic_DNA"/>
</dbReference>
<feature type="compositionally biased region" description="Basic residues" evidence="1">
    <location>
        <begin position="20"/>
        <end position="29"/>
    </location>
</feature>
<reference evidence="2 3" key="1">
    <citation type="submission" date="2015-06" db="EMBL/GenBank/DDBJ databases">
        <title>Expansion of signal transduction pathways in fungi by whole-genome duplication.</title>
        <authorList>
            <consortium name="DOE Joint Genome Institute"/>
            <person name="Corrochano L.M."/>
            <person name="Kuo A."/>
            <person name="Marcet-Houben M."/>
            <person name="Polaino S."/>
            <person name="Salamov A."/>
            <person name="Villalobos J.M."/>
            <person name="Alvarez M.I."/>
            <person name="Avalos J."/>
            <person name="Benito E.P."/>
            <person name="Benoit I."/>
            <person name="Burger G."/>
            <person name="Camino L.P."/>
            <person name="Canovas D."/>
            <person name="Cerda-Olmedo E."/>
            <person name="Cheng J.-F."/>
            <person name="Dominguez A."/>
            <person name="Elias M."/>
            <person name="Eslava A.P."/>
            <person name="Glaser F."/>
            <person name="Grimwood J."/>
            <person name="Gutierrez G."/>
            <person name="Heitman J."/>
            <person name="Henrissat B."/>
            <person name="Iturriaga E.A."/>
            <person name="Lang B.F."/>
            <person name="Lavin J.L."/>
            <person name="Lee S."/>
            <person name="Li W."/>
            <person name="Lindquist E."/>
            <person name="Lopez-Garcia S."/>
            <person name="Luque E.M."/>
            <person name="Marcos A.T."/>
            <person name="Martin J."/>
            <person name="Mccluskey K."/>
            <person name="Medina H.R."/>
            <person name="Miralles-Duran A."/>
            <person name="Miyazaki A."/>
            <person name="Munoz-Torres E."/>
            <person name="Oguiza J.A."/>
            <person name="Ohm R."/>
            <person name="Olmedo M."/>
            <person name="Orejas M."/>
            <person name="Ortiz-Castellanos L."/>
            <person name="Pisabarro A.G."/>
            <person name="Rodriguez-Romero J."/>
            <person name="Ruiz-Herrera J."/>
            <person name="Ruiz-Vazquez R."/>
            <person name="Sanz C."/>
            <person name="Schackwitz W."/>
            <person name="Schmutz J."/>
            <person name="Shahriari M."/>
            <person name="Shelest E."/>
            <person name="Silva-Franco F."/>
            <person name="Soanes D."/>
            <person name="Syed K."/>
            <person name="Tagua V.G."/>
            <person name="Talbot N.J."/>
            <person name="Thon M."/>
            <person name="De Vries R.P."/>
            <person name="Wiebenga A."/>
            <person name="Yadav J.S."/>
            <person name="Braun E.L."/>
            <person name="Baker S."/>
            <person name="Garre V."/>
            <person name="Horwitz B."/>
            <person name="Torres-Martinez S."/>
            <person name="Idnurm A."/>
            <person name="Herrera-Estrella A."/>
            <person name="Gabaldon T."/>
            <person name="Grigoriev I.V."/>
        </authorList>
    </citation>
    <scope>NUCLEOTIDE SEQUENCE [LARGE SCALE GENOMIC DNA]</scope>
    <source>
        <strain evidence="2 3">CBS 277.49</strain>
    </source>
</reference>
<name>A0A168JHN6_MUCCL</name>
<proteinExistence type="predicted"/>
<sequence>MANNGAGSNADRKRMEQKKPSLKRMQKNWKRTKKYYQRKVAHDRVGGKEQPCVAFAGNCSGLATYIKGNARRSTRPYYKQLAALEKDLVLPVDEYKSTVFCSLCFERTSKQPHVRNGKLKRIPGAIICYNVKCPRRLTTRATTTTTNRDRNGAYNIALIGFSRMASTDGLPLPPFRRSSKSNK</sequence>
<evidence type="ECO:0000313" key="3">
    <source>
        <dbReference type="Proteomes" id="UP000077051"/>
    </source>
</evidence>
<dbReference type="VEuPathDB" id="FungiDB:MUCCIDRAFT_112641"/>
<gene>
    <name evidence="2" type="ORF">MUCCIDRAFT_112641</name>
</gene>
<dbReference type="OrthoDB" id="2254984at2759"/>
<feature type="compositionally biased region" description="Basic and acidic residues" evidence="1">
    <location>
        <begin position="10"/>
        <end position="19"/>
    </location>
</feature>
<evidence type="ECO:0000313" key="2">
    <source>
        <dbReference type="EMBL" id="OAD01206.1"/>
    </source>
</evidence>
<dbReference type="STRING" id="747725.A0A168JHN6"/>
<dbReference type="AlphaFoldDB" id="A0A168JHN6"/>
<comment type="caution">
    <text evidence="2">The sequence shown here is derived from an EMBL/GenBank/DDBJ whole genome shotgun (WGS) entry which is preliminary data.</text>
</comment>
<dbReference type="Proteomes" id="UP000077051">
    <property type="component" value="Unassembled WGS sequence"/>
</dbReference>
<feature type="region of interest" description="Disordered" evidence="1">
    <location>
        <begin position="1"/>
        <end position="29"/>
    </location>
</feature>
<evidence type="ECO:0000256" key="1">
    <source>
        <dbReference type="SAM" id="MobiDB-lite"/>
    </source>
</evidence>
<organism evidence="2 3">
    <name type="scientific">Mucor lusitanicus CBS 277.49</name>
    <dbReference type="NCBI Taxonomy" id="747725"/>
    <lineage>
        <taxon>Eukaryota</taxon>
        <taxon>Fungi</taxon>
        <taxon>Fungi incertae sedis</taxon>
        <taxon>Mucoromycota</taxon>
        <taxon>Mucoromycotina</taxon>
        <taxon>Mucoromycetes</taxon>
        <taxon>Mucorales</taxon>
        <taxon>Mucorineae</taxon>
        <taxon>Mucoraceae</taxon>
        <taxon>Mucor</taxon>
    </lineage>
</organism>